<organism evidence="1 2">
    <name type="scientific">Ataeniobius toweri</name>
    <dbReference type="NCBI Taxonomy" id="208326"/>
    <lineage>
        <taxon>Eukaryota</taxon>
        <taxon>Metazoa</taxon>
        <taxon>Chordata</taxon>
        <taxon>Craniata</taxon>
        <taxon>Vertebrata</taxon>
        <taxon>Euteleostomi</taxon>
        <taxon>Actinopterygii</taxon>
        <taxon>Neopterygii</taxon>
        <taxon>Teleostei</taxon>
        <taxon>Neoteleostei</taxon>
        <taxon>Acanthomorphata</taxon>
        <taxon>Ovalentaria</taxon>
        <taxon>Atherinomorphae</taxon>
        <taxon>Cyprinodontiformes</taxon>
        <taxon>Goodeidae</taxon>
        <taxon>Ataeniobius</taxon>
    </lineage>
</organism>
<evidence type="ECO:0000313" key="2">
    <source>
        <dbReference type="Proteomes" id="UP001345963"/>
    </source>
</evidence>
<sequence>MHEKQILGQISQEINISDNILTVDFTQRSSGHEVIRSRATRLNFRISNNPYSGETHNSFLHLGLSVSYFYSAADRPGMRYSVSPSIKYFWIFNQCTLLCKFIKTWCRKTDL</sequence>
<protein>
    <submittedName>
        <fullName evidence="1">Uncharacterized protein</fullName>
    </submittedName>
</protein>
<comment type="caution">
    <text evidence="1">The sequence shown here is derived from an EMBL/GenBank/DDBJ whole genome shotgun (WGS) entry which is preliminary data.</text>
</comment>
<reference evidence="1 2" key="1">
    <citation type="submission" date="2021-07" db="EMBL/GenBank/DDBJ databases">
        <authorList>
            <person name="Palmer J.M."/>
        </authorList>
    </citation>
    <scope>NUCLEOTIDE SEQUENCE [LARGE SCALE GENOMIC DNA]</scope>
    <source>
        <strain evidence="1 2">AT_MEX2019</strain>
        <tissue evidence="1">Muscle</tissue>
    </source>
</reference>
<name>A0ABU7BC57_9TELE</name>
<dbReference type="Proteomes" id="UP001345963">
    <property type="component" value="Unassembled WGS sequence"/>
</dbReference>
<accession>A0ABU7BC57</accession>
<gene>
    <name evidence="1" type="ORF">ATANTOWER_028786</name>
</gene>
<evidence type="ECO:0000313" key="1">
    <source>
        <dbReference type="EMBL" id="MED6248196.1"/>
    </source>
</evidence>
<dbReference type="EMBL" id="JAHUTI010049903">
    <property type="protein sequence ID" value="MED6248196.1"/>
    <property type="molecule type" value="Genomic_DNA"/>
</dbReference>
<keyword evidence="2" id="KW-1185">Reference proteome</keyword>
<proteinExistence type="predicted"/>